<feature type="compositionally biased region" description="Basic and acidic residues" evidence="1">
    <location>
        <begin position="411"/>
        <end position="421"/>
    </location>
</feature>
<evidence type="ECO:0000313" key="3">
    <source>
        <dbReference type="EMBL" id="RID63491.1"/>
    </source>
</evidence>
<dbReference type="AlphaFoldDB" id="A0A397ZDF2"/>
<dbReference type="InterPro" id="IPR024283">
    <property type="entry name" value="TOC159_MAD"/>
</dbReference>
<dbReference type="EMBL" id="CM010632">
    <property type="protein sequence ID" value="RID63491.1"/>
    <property type="molecule type" value="Genomic_DNA"/>
</dbReference>
<feature type="compositionally biased region" description="Basic and acidic residues" evidence="1">
    <location>
        <begin position="1"/>
        <end position="20"/>
    </location>
</feature>
<gene>
    <name evidence="3" type="ORF">BRARA_E02493</name>
</gene>
<feature type="compositionally biased region" description="Polar residues" evidence="1">
    <location>
        <begin position="265"/>
        <end position="279"/>
    </location>
</feature>
<name>A0A397ZDF2_BRACM</name>
<evidence type="ECO:0000256" key="1">
    <source>
        <dbReference type="SAM" id="MobiDB-lite"/>
    </source>
</evidence>
<feature type="compositionally biased region" description="Basic and acidic residues" evidence="1">
    <location>
        <begin position="357"/>
        <end position="375"/>
    </location>
</feature>
<feature type="region of interest" description="Disordered" evidence="1">
    <location>
        <begin position="258"/>
        <end position="470"/>
    </location>
</feature>
<reference evidence="3 4" key="1">
    <citation type="submission" date="2018-06" db="EMBL/GenBank/DDBJ databases">
        <title>WGS assembly of Brassica rapa FPsc.</title>
        <authorList>
            <person name="Bowman J."/>
            <person name="Kohchi T."/>
            <person name="Yamato K."/>
            <person name="Jenkins J."/>
            <person name="Shu S."/>
            <person name="Ishizaki K."/>
            <person name="Yamaoka S."/>
            <person name="Nishihama R."/>
            <person name="Nakamura Y."/>
            <person name="Berger F."/>
            <person name="Adam C."/>
            <person name="Aki S."/>
            <person name="Althoff F."/>
            <person name="Araki T."/>
            <person name="Arteaga-Vazquez M."/>
            <person name="Balasubrmanian S."/>
            <person name="Bauer D."/>
            <person name="Boehm C."/>
            <person name="Briginshaw L."/>
            <person name="Caballero-Perez J."/>
            <person name="Catarino B."/>
            <person name="Chen F."/>
            <person name="Chiyoda S."/>
            <person name="Chovatia M."/>
            <person name="Davies K."/>
            <person name="Delmans M."/>
            <person name="Demura T."/>
            <person name="Dierschke T."/>
            <person name="Dolan L."/>
            <person name="Dorantes-Acosta A."/>
            <person name="Eklund D."/>
            <person name="Florent S."/>
            <person name="Flores-Sandoval E."/>
            <person name="Fujiyama A."/>
            <person name="Fukuzawa H."/>
            <person name="Galik B."/>
            <person name="Grimanelli D."/>
            <person name="Grimwood J."/>
            <person name="Grossniklaus U."/>
            <person name="Hamada T."/>
            <person name="Haseloff J."/>
            <person name="Hetherington A."/>
            <person name="Higo A."/>
            <person name="Hirakawa Y."/>
            <person name="Hundley H."/>
            <person name="Ikeda Y."/>
            <person name="Inoue K."/>
            <person name="Inoue S."/>
            <person name="Ishida S."/>
            <person name="Jia Q."/>
            <person name="Kakita M."/>
            <person name="Kanazawa T."/>
            <person name="Kawai Y."/>
            <person name="Kawashima T."/>
            <person name="Kennedy M."/>
            <person name="Kinose K."/>
            <person name="Kinoshita T."/>
            <person name="Kohara Y."/>
            <person name="Koide E."/>
            <person name="Komatsu K."/>
            <person name="Kopischke S."/>
            <person name="Kubo M."/>
            <person name="Kyozuka J."/>
            <person name="Lagercrantz U."/>
            <person name="Lin S."/>
            <person name="Lindquist E."/>
            <person name="Lipzen A."/>
            <person name="Lu C."/>
            <person name="Luna E."/>
            <person name="Martienssen R."/>
            <person name="Minamino N."/>
            <person name="Mizutani M."/>
            <person name="Mizutani M."/>
            <person name="Mochizuki N."/>
            <person name="Monte I."/>
            <person name="Mosher R."/>
            <person name="Nagasaki H."/>
            <person name="Nakagami H."/>
            <person name="Naramoto S."/>
            <person name="Nishitani K."/>
            <person name="Ohtani M."/>
            <person name="Okamoto T."/>
            <person name="Okumura M."/>
            <person name="Phillips J."/>
            <person name="Pollak B."/>
            <person name="Reinders A."/>
            <person name="Roevekamp M."/>
            <person name="Sano R."/>
            <person name="Sawa S."/>
            <person name="Schmid M."/>
            <person name="Shirakawa M."/>
            <person name="Solano R."/>
            <person name="Spunde A."/>
            <person name="Suetsugu N."/>
            <person name="Sugano S."/>
            <person name="Sugiyama A."/>
            <person name="Sun R."/>
            <person name="Suzuki Y."/>
            <person name="Takenaka M."/>
            <person name="Takezawa D."/>
            <person name="Tomogane H."/>
            <person name="Tsuzuki M."/>
            <person name="Ueda T."/>
            <person name="Umeda M."/>
            <person name="Ward J."/>
            <person name="Watanabe Y."/>
            <person name="Yazaki K."/>
            <person name="Yokoyama R."/>
            <person name="Yoshitake Y."/>
            <person name="Yotsui I."/>
            <person name="Zachgo S."/>
            <person name="Schmutz J."/>
        </authorList>
    </citation>
    <scope>NUCLEOTIDE SEQUENCE [LARGE SCALE GENOMIC DNA]</scope>
    <source>
        <strain evidence="4">cv. B-3</strain>
    </source>
</reference>
<dbReference type="Pfam" id="PF11886">
    <property type="entry name" value="TOC159_MAD"/>
    <property type="match status" value="1"/>
</dbReference>
<dbReference type="Proteomes" id="UP000264353">
    <property type="component" value="Chromosome A5"/>
</dbReference>
<protein>
    <recommendedName>
        <fullName evidence="2">Translocase of chloroplast 159/132 membrane anchor domain-containing protein</fullName>
    </recommendedName>
</protein>
<feature type="domain" description="Translocase of chloroplast 159/132 membrane anchor" evidence="2">
    <location>
        <begin position="453"/>
        <end position="504"/>
    </location>
</feature>
<proteinExistence type="predicted"/>
<feature type="compositionally biased region" description="Acidic residues" evidence="1">
    <location>
        <begin position="30"/>
        <end position="40"/>
    </location>
</feature>
<sequence>MEEKKLADDRNSDEQVERIELVVSDVDARDTEDEVFEEAIDSSKPESFQADDGLHEDSPSEEVKDSKVNGESHGEANGEDITTGEAVPGFVTSRMNGVEGEASAGNVSDTATLSFSENGTVSLEKKAVLLSFGAMIGDFVLVMVVSRSDMEEKKLVDDRISDDQVDNNILLVSNVDARDTVDEVFEEAINGFQDDDGLHEDLPREATPAVYMDDLEEVSSNEKEVIDSMVSGESHGEANVQDITTGEAAPGFVTFKMNGDEGKSGTDNVSETATHSFSENGKKQLVAEVIEETRNGGIEEENRDENVDVSAGRGTEQEAQRNGETAADYNTVKHASGERSLNDSIACAGTLSPLEKSSSEEKGETEGHISREHDTVQNSKGGLGVEHTSQPNKEFEKKQGSRVNMSPEIQESPHLERKSEEASSVSPTESTSNTAASPPARPAGLGRDAPLLESTPRVPHQPRVNARANLNNRGAGQVSLRVNSSEQLQLALVALVPLFKKLLSYYSPQQMEY</sequence>
<accession>A0A397ZDF2</accession>
<feature type="region of interest" description="Disordered" evidence="1">
    <location>
        <begin position="1"/>
        <end position="85"/>
    </location>
</feature>
<feature type="compositionally biased region" description="Basic and acidic residues" evidence="1">
    <location>
        <begin position="52"/>
        <end position="76"/>
    </location>
</feature>
<evidence type="ECO:0000259" key="2">
    <source>
        <dbReference type="Pfam" id="PF11886"/>
    </source>
</evidence>
<evidence type="ECO:0000313" key="4">
    <source>
        <dbReference type="Proteomes" id="UP000264353"/>
    </source>
</evidence>
<organism evidence="3 4">
    <name type="scientific">Brassica campestris</name>
    <name type="common">Field mustard</name>
    <dbReference type="NCBI Taxonomy" id="3711"/>
    <lineage>
        <taxon>Eukaryota</taxon>
        <taxon>Viridiplantae</taxon>
        <taxon>Streptophyta</taxon>
        <taxon>Embryophyta</taxon>
        <taxon>Tracheophyta</taxon>
        <taxon>Spermatophyta</taxon>
        <taxon>Magnoliopsida</taxon>
        <taxon>eudicotyledons</taxon>
        <taxon>Gunneridae</taxon>
        <taxon>Pentapetalae</taxon>
        <taxon>rosids</taxon>
        <taxon>malvids</taxon>
        <taxon>Brassicales</taxon>
        <taxon>Brassicaceae</taxon>
        <taxon>Brassiceae</taxon>
        <taxon>Brassica</taxon>
    </lineage>
</organism>
<feature type="compositionally biased region" description="Polar residues" evidence="1">
    <location>
        <begin position="422"/>
        <end position="436"/>
    </location>
</feature>